<dbReference type="AlphaFoldDB" id="A0A0D9AG35"/>
<dbReference type="PROSITE" id="PS51257">
    <property type="entry name" value="PROKAR_LIPOPROTEIN"/>
    <property type="match status" value="1"/>
</dbReference>
<dbReference type="OrthoDB" id="8696437at2"/>
<evidence type="ECO:0000259" key="2">
    <source>
        <dbReference type="PROSITE" id="PS51662"/>
    </source>
</evidence>
<feature type="chain" id="PRO_5002338366" evidence="1">
    <location>
        <begin position="25"/>
        <end position="643"/>
    </location>
</feature>
<dbReference type="InterPro" id="IPR011042">
    <property type="entry name" value="6-blade_b-propeller_TolB-like"/>
</dbReference>
<dbReference type="InterPro" id="IPR003431">
    <property type="entry name" value="B-propeller_Phytase"/>
</dbReference>
<dbReference type="SUPFAM" id="SSF50956">
    <property type="entry name" value="Thermostable phytase (3-phytase)"/>
    <property type="match status" value="2"/>
</dbReference>
<evidence type="ECO:0000313" key="3">
    <source>
        <dbReference type="EMBL" id="KJH79963.1"/>
    </source>
</evidence>
<reference evidence="3 4" key="1">
    <citation type="submission" date="2015-02" db="EMBL/GenBank/DDBJ databases">
        <title>Draft genome sequence of Pseudomonas stutzeri NT0128 isolated from wheat (Triticum turgidum) rhizosphere.</title>
        <authorList>
            <person name="Tovi N."/>
            <person name="Frenk S."/>
            <person name="Hadar Y."/>
            <person name="Minz D."/>
        </authorList>
    </citation>
    <scope>NUCLEOTIDE SEQUENCE [LARGE SCALE GENOMIC DNA]</scope>
    <source>
        <strain evidence="3 4">NT0128</strain>
    </source>
</reference>
<dbReference type="Gene3D" id="2.120.10.30">
    <property type="entry name" value="TolB, C-terminal domain"/>
    <property type="match status" value="2"/>
</dbReference>
<dbReference type="PATRIC" id="fig|316.101.peg.3331"/>
<name>A0A0D9AG35_STUST</name>
<accession>A0A0D9AG35</accession>
<gene>
    <name evidence="3" type="ORF">UF78_18545</name>
</gene>
<dbReference type="Proteomes" id="UP000032487">
    <property type="component" value="Unassembled WGS sequence"/>
</dbReference>
<keyword evidence="1" id="KW-0732">Signal</keyword>
<evidence type="ECO:0000313" key="4">
    <source>
        <dbReference type="Proteomes" id="UP000032487"/>
    </source>
</evidence>
<sequence length="643" mass="68973">MYMTLHKPMLLSLCIALAACQSGAGVESGKQTAPSLSIAASTPLEAQSAQLISETGFWQDASRLVVRPDSRGLQILDAKGAVISDFKGRFEGLDHRVGAQGMLIATLDRKQQQAVLLGLDRLHRWSQPLYIPRTDFAIEGLCLFRDAARNSFLFLVGEEGIGEQWLVAADMRPVATPQRVRGLSLPPESGYCQVDDQTGELIVNEEGVGLWRYAADAEAPLVRQPVDMIQPFGGIAEAAAGMALVPGGLLALDPEASALHLYGRDADSWRSHSVLPLEGFDEPEQISARLTEGGIDLLLTDERGAHASRLDWLPQTPTATPVIPMLPAQAQTDPVPHLGDAADDPAIWINASDRARSRVLGTDKKGGLGVYDLTGKQLQYLPVGRLNNVDVRTGFVLGGKQIDLAVASNRDHNSLHLFAIDPASGQLSDIGQIATPITDIYGLCMYKDREGAIHAIANDKDGTFLQYRLDGSSGAPRGELMREFKVASQPEGCVADDRTQRLFVGEEDEAVWTLDARGDAPAKLEKVIGVGGPLHDDVEGLALYQGAKADYLVISSQGNDSYLVLDAAAPYAVRGAFRVGLNAERGIDGASETDGLEVTSANLGGIWSRGMLVVQDGRKRMPEGAQNYKYLPWAAVADALGLD</sequence>
<organism evidence="3 4">
    <name type="scientific">Stutzerimonas stutzeri</name>
    <name type="common">Pseudomonas stutzeri</name>
    <dbReference type="NCBI Taxonomy" id="316"/>
    <lineage>
        <taxon>Bacteria</taxon>
        <taxon>Pseudomonadati</taxon>
        <taxon>Pseudomonadota</taxon>
        <taxon>Gammaproteobacteria</taxon>
        <taxon>Pseudomonadales</taxon>
        <taxon>Pseudomonadaceae</taxon>
        <taxon>Stutzerimonas</taxon>
    </lineage>
</organism>
<dbReference type="RefSeq" id="WP_045163698.1">
    <property type="nucleotide sequence ID" value="NZ_JYHV01000035.1"/>
</dbReference>
<dbReference type="GO" id="GO:0016158">
    <property type="term" value="F:inositol hexakisphosphate 3-phosphatase activity"/>
    <property type="evidence" value="ECO:0007669"/>
    <property type="project" value="InterPro"/>
</dbReference>
<proteinExistence type="predicted"/>
<feature type="domain" description="BPP" evidence="2">
    <location>
        <begin position="26"/>
        <end position="315"/>
    </location>
</feature>
<dbReference type="EMBL" id="JYHV01000035">
    <property type="protein sequence ID" value="KJH79963.1"/>
    <property type="molecule type" value="Genomic_DNA"/>
</dbReference>
<dbReference type="PROSITE" id="PS51662">
    <property type="entry name" value="BP_PHYTASE"/>
    <property type="match status" value="2"/>
</dbReference>
<protein>
    <submittedName>
        <fullName evidence="3">3-phytase</fullName>
    </submittedName>
</protein>
<comment type="caution">
    <text evidence="3">The sequence shown here is derived from an EMBL/GenBank/DDBJ whole genome shotgun (WGS) entry which is preliminary data.</text>
</comment>
<feature type="domain" description="BPP" evidence="2">
    <location>
        <begin position="316"/>
        <end position="640"/>
    </location>
</feature>
<feature type="signal peptide" evidence="1">
    <location>
        <begin position="1"/>
        <end position="24"/>
    </location>
</feature>
<dbReference type="Pfam" id="PF02333">
    <property type="entry name" value="Phytase"/>
    <property type="match status" value="1"/>
</dbReference>
<evidence type="ECO:0000256" key="1">
    <source>
        <dbReference type="SAM" id="SignalP"/>
    </source>
</evidence>